<proteinExistence type="predicted"/>
<reference evidence="2 3" key="1">
    <citation type="submission" date="2021-01" db="EMBL/GenBank/DDBJ databases">
        <title>Genomic Encyclopedia of Type Strains, Phase IV (KMG-IV): sequencing the most valuable type-strain genomes for metagenomic binning, comparative biology and taxonomic classification.</title>
        <authorList>
            <person name="Goeker M."/>
        </authorList>
    </citation>
    <scope>NUCLEOTIDE SEQUENCE [LARGE SCALE GENOMIC DNA]</scope>
    <source>
        <strain evidence="2 3">DSM 25879</strain>
    </source>
</reference>
<accession>A0ABS2P4A3</accession>
<protein>
    <submittedName>
        <fullName evidence="2">LysM repeat protein</fullName>
    </submittedName>
</protein>
<dbReference type="PANTHER" id="PTHR33734:SF22">
    <property type="entry name" value="MEMBRANE-BOUND LYTIC MUREIN TRANSGLYCOSYLASE D"/>
    <property type="match status" value="1"/>
</dbReference>
<dbReference type="Proteomes" id="UP000737402">
    <property type="component" value="Unassembled WGS sequence"/>
</dbReference>
<dbReference type="SMART" id="SM00257">
    <property type="entry name" value="LysM"/>
    <property type="match status" value="2"/>
</dbReference>
<feature type="domain" description="LysM" evidence="1">
    <location>
        <begin position="142"/>
        <end position="185"/>
    </location>
</feature>
<dbReference type="EMBL" id="JAFBED010000010">
    <property type="protein sequence ID" value="MBM7621794.1"/>
    <property type="molecule type" value="Genomic_DNA"/>
</dbReference>
<evidence type="ECO:0000313" key="3">
    <source>
        <dbReference type="Proteomes" id="UP000737402"/>
    </source>
</evidence>
<sequence length="189" mass="21996">MSLFYKHEWDEENKQLTLYINPSEAFYEFAVELAQPKNGSEKKGSLLVLARQYSKQFLPPQTKVNGYRVKFQNFLVAVMKEKQNEAIRKSDTPDYGYYKVMPDDTLKDICQQLQTKEALVRQENEMQSDTLFVGMELKVPVYRHTVVASDSLHKIAERFDTSKAAIRSMNKLQTDCLCPGMELKIPRRE</sequence>
<dbReference type="Pfam" id="PF01476">
    <property type="entry name" value="LysM"/>
    <property type="match status" value="2"/>
</dbReference>
<dbReference type="InterPro" id="IPR036779">
    <property type="entry name" value="LysM_dom_sf"/>
</dbReference>
<keyword evidence="3" id="KW-1185">Reference proteome</keyword>
<evidence type="ECO:0000313" key="2">
    <source>
        <dbReference type="EMBL" id="MBM7621794.1"/>
    </source>
</evidence>
<dbReference type="Gene3D" id="3.10.350.10">
    <property type="entry name" value="LysM domain"/>
    <property type="match status" value="2"/>
</dbReference>
<comment type="caution">
    <text evidence="2">The sequence shown here is derived from an EMBL/GenBank/DDBJ whole genome shotgun (WGS) entry which is preliminary data.</text>
</comment>
<evidence type="ECO:0000259" key="1">
    <source>
        <dbReference type="PROSITE" id="PS51782"/>
    </source>
</evidence>
<organism evidence="2 3">
    <name type="scientific">Sutcliffiella tianshenii</name>
    <dbReference type="NCBI Taxonomy" id="1463404"/>
    <lineage>
        <taxon>Bacteria</taxon>
        <taxon>Bacillati</taxon>
        <taxon>Bacillota</taxon>
        <taxon>Bacilli</taxon>
        <taxon>Bacillales</taxon>
        <taxon>Bacillaceae</taxon>
        <taxon>Sutcliffiella</taxon>
    </lineage>
</organism>
<dbReference type="SUPFAM" id="SSF54106">
    <property type="entry name" value="LysM domain"/>
    <property type="match status" value="2"/>
</dbReference>
<dbReference type="RefSeq" id="WP_204418615.1">
    <property type="nucleotide sequence ID" value="NZ_JAFBED010000010.1"/>
</dbReference>
<dbReference type="PANTHER" id="PTHR33734">
    <property type="entry name" value="LYSM DOMAIN-CONTAINING GPI-ANCHORED PROTEIN 2"/>
    <property type="match status" value="1"/>
</dbReference>
<gene>
    <name evidence="2" type="ORF">JOC95_003702</name>
</gene>
<dbReference type="CDD" id="cd00118">
    <property type="entry name" value="LysM"/>
    <property type="match status" value="2"/>
</dbReference>
<dbReference type="InterPro" id="IPR018392">
    <property type="entry name" value="LysM"/>
</dbReference>
<name>A0ABS2P4A3_9BACI</name>
<dbReference type="PROSITE" id="PS51782">
    <property type="entry name" value="LYSM"/>
    <property type="match status" value="1"/>
</dbReference>